<reference evidence="2" key="1">
    <citation type="journal article" date="2008" name="J. Phycol.">
        <title>Deep division in the Chlorophyceae (Chlorophyta) revealed by chloroplast phylogenomic analyseS.</title>
        <authorList>
            <person name="Turmel M."/>
            <person name="Brouard J.-S."/>
            <person name="Gagnon C."/>
            <person name="Otis C."/>
            <person name="Lemieux C."/>
        </authorList>
    </citation>
    <scope>NUCLEOTIDE SEQUENCE</scope>
    <source>
        <strain evidence="2">UTEX 97</strain>
    </source>
</reference>
<name>B2X293_CHLMO</name>
<dbReference type="InterPro" id="IPR002711">
    <property type="entry name" value="HNH"/>
</dbReference>
<sequence length="345" mass="38581">MSRKKTIKDYENLAATRNHEVISVSNKETPSQGDITLLCKTCNKEFTTTTISYQNARKTGCPHCKATSASLYWTGRARTKTPEQAKKNAEIKEHINKTRKEKGKAFANIKNKEDLKEKLTNDLYLPNGEKNAYNDFILKRLNDPVTGKMMEKHHIIPLHAGGPDEKWNLISLTPEDHIEAHNLRYLVYNETGDKNTIKFRNKTPNVTDQISKAKALGNETRRAQGTGIYEPGMSSKAGKIGGSVKSVEKDLKQSTKMTSGVYDALYNGSRWKHTKTNTEIVIPPNTIVKMPQLVEKLIEALPPCEEKTRLAGAKLTTATSALARVIKGKNEGGRSSYFGWSICKE</sequence>
<protein>
    <submittedName>
        <fullName evidence="2">I-CmoeI homing endonuclease</fullName>
    </submittedName>
</protein>
<gene>
    <name evidence="2" type="primary">orf345</name>
</gene>
<keyword evidence="2" id="KW-0378">Hydrolase</keyword>
<dbReference type="GO" id="GO:0004519">
    <property type="term" value="F:endonuclease activity"/>
    <property type="evidence" value="ECO:0007669"/>
    <property type="project" value="UniProtKB-KW"/>
</dbReference>
<proteinExistence type="predicted"/>
<accession>B2X293</accession>
<dbReference type="GO" id="GO:0008270">
    <property type="term" value="F:zinc ion binding"/>
    <property type="evidence" value="ECO:0007669"/>
    <property type="project" value="InterPro"/>
</dbReference>
<keyword evidence="2" id="KW-0934">Plastid</keyword>
<keyword evidence="2" id="KW-0255">Endonuclease</keyword>
<dbReference type="EMBL" id="EF587464">
    <property type="protein sequence ID" value="ABU88306.1"/>
    <property type="molecule type" value="Genomic_DNA"/>
</dbReference>
<dbReference type="Pfam" id="PF01844">
    <property type="entry name" value="HNH"/>
    <property type="match status" value="1"/>
</dbReference>
<dbReference type="SMART" id="SM00507">
    <property type="entry name" value="HNHc"/>
    <property type="match status" value="1"/>
</dbReference>
<dbReference type="CDD" id="cd00085">
    <property type="entry name" value="HNHc"/>
    <property type="match status" value="1"/>
</dbReference>
<dbReference type="SMR" id="B2X293"/>
<keyword evidence="2" id="KW-0150">Chloroplast</keyword>
<dbReference type="InterPro" id="IPR003615">
    <property type="entry name" value="HNH_nuc"/>
</dbReference>
<dbReference type="AlphaFoldDB" id="B2X293"/>
<keyword evidence="2" id="KW-0540">Nuclease</keyword>
<evidence type="ECO:0000259" key="1">
    <source>
        <dbReference type="SMART" id="SM00507"/>
    </source>
</evidence>
<organism evidence="2">
    <name type="scientific">Chlamydomonas moewusii</name>
    <name type="common">Chlamydomonas eugametos</name>
    <dbReference type="NCBI Taxonomy" id="3054"/>
    <lineage>
        <taxon>Eukaryota</taxon>
        <taxon>Viridiplantae</taxon>
        <taxon>Chlorophyta</taxon>
        <taxon>core chlorophytes</taxon>
        <taxon>Chlorophyceae</taxon>
        <taxon>CS clade</taxon>
        <taxon>Chlamydomonadales</taxon>
        <taxon>Chlamydomonadaceae</taxon>
        <taxon>Chlamydomonas</taxon>
    </lineage>
</organism>
<dbReference type="GO" id="GO:0003676">
    <property type="term" value="F:nucleic acid binding"/>
    <property type="evidence" value="ECO:0007669"/>
    <property type="project" value="InterPro"/>
</dbReference>
<feature type="domain" description="HNH nuclease" evidence="1">
    <location>
        <begin position="132"/>
        <end position="178"/>
    </location>
</feature>
<geneLocation type="chloroplast" evidence="2"/>
<evidence type="ECO:0000313" key="2">
    <source>
        <dbReference type="EMBL" id="ABU88306.1"/>
    </source>
</evidence>